<dbReference type="Proteomes" id="UP000515125">
    <property type="component" value="Unplaced"/>
</dbReference>
<name>A0A6P6RSA1_9EIME</name>
<feature type="region of interest" description="Disordered" evidence="1">
    <location>
        <begin position="493"/>
        <end position="526"/>
    </location>
</feature>
<keyword evidence="2" id="KW-1185">Reference proteome</keyword>
<protein>
    <submittedName>
        <fullName evidence="3">Uncharacterized protein LOC34623468</fullName>
    </submittedName>
</protein>
<evidence type="ECO:0000313" key="3">
    <source>
        <dbReference type="RefSeq" id="XP_026190387.1"/>
    </source>
</evidence>
<evidence type="ECO:0000313" key="2">
    <source>
        <dbReference type="Proteomes" id="UP000515125"/>
    </source>
</evidence>
<dbReference type="AlphaFoldDB" id="A0A6P6RSA1"/>
<dbReference type="RefSeq" id="XP_026190387.1">
    <property type="nucleotide sequence ID" value="XM_026334602.1"/>
</dbReference>
<proteinExistence type="predicted"/>
<sequence length="526" mass="58586">MKGRISSLVGERIPLEILTHRSLKPAQLAEIQVLLTSKSVVNLAFAFCHLVHWVTFGQTRPDRAEGSRATWKEDTSYAPAFNDSTVCTSNSAAMPPAGGLSGVSKKLEKNLKFGSGLFREQKVLEKGQSIPRRAMPAVSANHRISTHKKAFLQGPKQFLRDELRRLRRECSTREKEFGRGITNIANGNNAVQTVPAKAVRRGMEGEDDCGGLKIPLDSCTRRLKALAVAENAYKQTTEHIKSTFGIFGVSLVCPLLVLAVKEAAAWALTSHFPRLLGQKVLQLELADRINALFAQLFDPHGYFSRFPTMDSHPVTQRLQRKLDKYLANCPKPPVTAFEWFHMLCTPLDLTRCTKLLELQVQQLKAQVIQQTTFLQLSRGGQAVPPSPVLVKEDPQFKLLRLQKEHQELLARKNQKSFEPVNNWKRPGMGAAAVHRFHVTAAPAQPCLSTRILGTGAPDARTSRWCYFLQCRSPAKTAPGAPEAQHWSTRGKWSLEERNDEQSSLALDCVPQDKPSSAVRDGWQHGT</sequence>
<gene>
    <name evidence="3" type="primary">LOC34623468</name>
</gene>
<accession>A0A6P6RSA1</accession>
<reference evidence="3" key="1">
    <citation type="submission" date="2025-08" db="UniProtKB">
        <authorList>
            <consortium name="RefSeq"/>
        </authorList>
    </citation>
    <scope>IDENTIFICATION</scope>
</reference>
<evidence type="ECO:0000256" key="1">
    <source>
        <dbReference type="SAM" id="MobiDB-lite"/>
    </source>
</evidence>
<dbReference type="GeneID" id="34623468"/>
<organism evidence="2 3">
    <name type="scientific">Cyclospora cayetanensis</name>
    <dbReference type="NCBI Taxonomy" id="88456"/>
    <lineage>
        <taxon>Eukaryota</taxon>
        <taxon>Sar</taxon>
        <taxon>Alveolata</taxon>
        <taxon>Apicomplexa</taxon>
        <taxon>Conoidasida</taxon>
        <taxon>Coccidia</taxon>
        <taxon>Eucoccidiorida</taxon>
        <taxon>Eimeriorina</taxon>
        <taxon>Eimeriidae</taxon>
        <taxon>Cyclospora</taxon>
    </lineage>
</organism>
<dbReference type="OrthoDB" id="347695at2759"/>